<evidence type="ECO:0000256" key="4">
    <source>
        <dbReference type="ARBA" id="ARBA00022691"/>
    </source>
</evidence>
<proteinExistence type="inferred from homology"/>
<keyword evidence="4" id="KW-0949">S-adenosyl-L-methionine</keyword>
<evidence type="ECO:0000256" key="1">
    <source>
        <dbReference type="ARBA" id="ARBA00006594"/>
    </source>
</evidence>
<feature type="domain" description="DNA methylase N-4/N-6" evidence="5">
    <location>
        <begin position="157"/>
        <end position="264"/>
    </location>
</feature>
<reference evidence="6 7" key="1">
    <citation type="submission" date="2024-08" db="EMBL/GenBank/DDBJ databases">
        <title>Genome sequence of Streptomyces aureus CACIA-1.46HGO.</title>
        <authorList>
            <person name="Evangelista-Martinez Z."/>
        </authorList>
    </citation>
    <scope>NUCLEOTIDE SEQUENCE [LARGE SCALE GENOMIC DNA]</scope>
    <source>
        <strain evidence="6 7">CACIA-1.46HGO</strain>
    </source>
</reference>
<accession>A0ABV4SQK3</accession>
<dbReference type="GO" id="GO:0032259">
    <property type="term" value="P:methylation"/>
    <property type="evidence" value="ECO:0007669"/>
    <property type="project" value="UniProtKB-KW"/>
</dbReference>
<dbReference type="PROSITE" id="PS00092">
    <property type="entry name" value="N6_MTASE"/>
    <property type="match status" value="1"/>
</dbReference>
<evidence type="ECO:0000313" key="6">
    <source>
        <dbReference type="EMBL" id="MFA3840729.1"/>
    </source>
</evidence>
<dbReference type="EMBL" id="JBGOSP010000019">
    <property type="protein sequence ID" value="MFA3840729.1"/>
    <property type="molecule type" value="Genomic_DNA"/>
</dbReference>
<organism evidence="6 7">
    <name type="scientific">Streptomyces aureus</name>
    <dbReference type="NCBI Taxonomy" id="193461"/>
    <lineage>
        <taxon>Bacteria</taxon>
        <taxon>Bacillati</taxon>
        <taxon>Actinomycetota</taxon>
        <taxon>Actinomycetes</taxon>
        <taxon>Kitasatosporales</taxon>
        <taxon>Streptomycetaceae</taxon>
        <taxon>Streptomyces</taxon>
    </lineage>
</organism>
<evidence type="ECO:0000259" key="5">
    <source>
        <dbReference type="Pfam" id="PF01555"/>
    </source>
</evidence>
<comment type="similarity">
    <text evidence="1">Belongs to the N(4)/N(6)-methyltransferase family.</text>
</comment>
<keyword evidence="7" id="KW-1185">Reference proteome</keyword>
<dbReference type="InterPro" id="IPR002941">
    <property type="entry name" value="DNA_methylase_N4/N6"/>
</dbReference>
<dbReference type="Pfam" id="PF01555">
    <property type="entry name" value="N6_N4_Mtase"/>
    <property type="match status" value="1"/>
</dbReference>
<name>A0ABV4SQK3_9ACTN</name>
<dbReference type="Proteomes" id="UP001571476">
    <property type="component" value="Unassembled WGS sequence"/>
</dbReference>
<dbReference type="EC" id="2.1.1.-" evidence="6"/>
<dbReference type="GO" id="GO:0008168">
    <property type="term" value="F:methyltransferase activity"/>
    <property type="evidence" value="ECO:0007669"/>
    <property type="project" value="UniProtKB-KW"/>
</dbReference>
<comment type="caution">
    <text evidence="6">The sequence shown here is derived from an EMBL/GenBank/DDBJ whole genome shotgun (WGS) entry which is preliminary data.</text>
</comment>
<evidence type="ECO:0000256" key="2">
    <source>
        <dbReference type="ARBA" id="ARBA00022603"/>
    </source>
</evidence>
<dbReference type="PRINTS" id="PR00506">
    <property type="entry name" value="D21N6MTFRASE"/>
</dbReference>
<keyword evidence="2 6" id="KW-0489">Methyltransferase</keyword>
<sequence length="713" mass="78892">MAHIDNLIASITDQALRTALQAEYRKIARSRRFGLVFDRHKPESVLVPNFAIRRGDKVRVLQQGAQDRTEIDDSGVWHVVKVTNGQATIKSKVDPSQVTTISRERLVVTREFGDPIYPGLRPIGEIAKSETRPHHAVINAENYHALEALLYPYEGKVDCIYIDPPYNTGATDWKYNNDYVDNNDTYRHSKWLSFMERRLGIAKRLLSRDGVLIVTIDENEVHHLGMLLEEMFPAAIRQMVTICINPSGASGEGLSRVEEYAFFCFLGSASSQPIDWNLMEDRPAGDAKAGKKGIRWEWLLRGGGTWYRASRPNLCYPVLLDERGERIVGVGAPWEGDDENDRPRIVNGHPAAWPVRSDGRLGIWRVDGAKLMELAGKGYAWVSDHDPQRGTWTLRYLMKGAITAIESGEIEVTGRSERGQVEVFVSGKNKATAKTMWKSARHIAGGAGGTQLVSALLGQRGGFTFPKSVYSVLDCLEIAVGDKPNALILDYFAGTGTTLHATCLLNKKDGGQRSTLLVTNNEVNGETATSLRAAGHHPGDEQWKESGVFYSATMPRCKAAIAGSLPDGSPVAGEYSDGSLIRDGFQENVSFFELTFEDPALISLGRRFEAIAPLLWFKAGARGEQINEVASCGWSVPENASYGVLFDSQVWSDFVTAVNKRHDEGRPISHVFVVTDSIAEYQQVVAKVDPSLGSTRLYADYLRTFQINTPDPD</sequence>
<dbReference type="SUPFAM" id="SSF53335">
    <property type="entry name" value="S-adenosyl-L-methionine-dependent methyltransferases"/>
    <property type="match status" value="1"/>
</dbReference>
<evidence type="ECO:0000313" key="7">
    <source>
        <dbReference type="Proteomes" id="UP001571476"/>
    </source>
</evidence>
<gene>
    <name evidence="6" type="ORF">ACEG43_31810</name>
</gene>
<dbReference type="RefSeq" id="WP_372565185.1">
    <property type="nucleotide sequence ID" value="NZ_JBGOSP010000019.1"/>
</dbReference>
<keyword evidence="3 6" id="KW-0808">Transferase</keyword>
<evidence type="ECO:0000256" key="3">
    <source>
        <dbReference type="ARBA" id="ARBA00022679"/>
    </source>
</evidence>
<dbReference type="InterPro" id="IPR029063">
    <property type="entry name" value="SAM-dependent_MTases_sf"/>
</dbReference>
<dbReference type="InterPro" id="IPR002295">
    <property type="entry name" value="N4/N6-MTase_EcoPI_Mod-like"/>
</dbReference>
<dbReference type="InterPro" id="IPR002052">
    <property type="entry name" value="DNA_methylase_N6_adenine_CS"/>
</dbReference>
<dbReference type="Gene3D" id="3.40.50.150">
    <property type="entry name" value="Vaccinia Virus protein VP39"/>
    <property type="match status" value="1"/>
</dbReference>
<protein>
    <submittedName>
        <fullName evidence="6">Site-specific DNA-methyltransferase</fullName>
        <ecNumber evidence="6">2.1.1.-</ecNumber>
    </submittedName>
</protein>